<comment type="subcellular location">
    <subcellularLocation>
        <location evidence="1">Endoplasmic reticulum lumen</location>
    </subcellularLocation>
</comment>
<dbReference type="OrthoDB" id="541052at2759"/>
<feature type="domain" description="Glycosyl transferase CAP10" evidence="13">
    <location>
        <begin position="277"/>
        <end position="520"/>
    </location>
</feature>
<evidence type="ECO:0000256" key="7">
    <source>
        <dbReference type="ARBA" id="ARBA00022824"/>
    </source>
</evidence>
<comment type="pathway">
    <text evidence="2">Protein modification; protein glycosylation.</text>
</comment>
<name>A0A6L2Q4Z2_COPFO</name>
<evidence type="ECO:0000256" key="5">
    <source>
        <dbReference type="ARBA" id="ARBA00022679"/>
    </source>
</evidence>
<gene>
    <name evidence="14" type="ORF">Cfor_09000</name>
</gene>
<feature type="repeat" description="Filamin" evidence="12">
    <location>
        <begin position="72"/>
        <end position="179"/>
    </location>
</feature>
<dbReference type="SMART" id="SM00672">
    <property type="entry name" value="CAP10"/>
    <property type="match status" value="1"/>
</dbReference>
<dbReference type="SMART" id="SM00557">
    <property type="entry name" value="IG_FLMN"/>
    <property type="match status" value="1"/>
</dbReference>
<dbReference type="GO" id="GO:0046527">
    <property type="term" value="F:glucosyltransferase activity"/>
    <property type="evidence" value="ECO:0007669"/>
    <property type="project" value="TreeGrafter"/>
</dbReference>
<dbReference type="Gene3D" id="2.60.40.10">
    <property type="entry name" value="Immunoglobulins"/>
    <property type="match status" value="1"/>
</dbReference>
<keyword evidence="5" id="KW-0808">Transferase</keyword>
<keyword evidence="7" id="KW-0256">Endoplasmic reticulum</keyword>
<keyword evidence="15" id="KW-1185">Reference proteome</keyword>
<evidence type="ECO:0000256" key="3">
    <source>
        <dbReference type="ARBA" id="ARBA00006063"/>
    </source>
</evidence>
<dbReference type="Proteomes" id="UP000502823">
    <property type="component" value="Unassembled WGS sequence"/>
</dbReference>
<dbReference type="Pfam" id="PF05686">
    <property type="entry name" value="Glyco_transf_90"/>
    <property type="match status" value="1"/>
</dbReference>
<keyword evidence="8" id="KW-0325">Glycoprotein</keyword>
<sequence length="569" mass="66679">MRTPENFARFRTKFYVFDAVPQNFCHTWRLVPVVSRQHAVFVFIGRLGEDIYNARTLLLGIRYVNTALRRIDSEIDPAECQIWGPGLFPDQIVMPARYFYIQAVDKYKDKLTESPGDVFDIQITGSSSYKDCRVWINTLDRKDGSFIVRYKTYHTCHNFKIHVTYEGIHVGASPYIIKGPVYADGCYCPVKSVSDWLKQFGCRRTYNQINSDLEPFPHVNFTELRKTALQKFGHPGSMSICNYVVKDNQVYRKCYGQYVGFKMFLDAILLSLARKVYLPDMEILFNLGDWPLVSAVQKPHIPLFSWCGSDDTLDIVMPTYDITEATLECMGRVMLDMLSVQGNIDKKWDKKIEKAFWRGRDSRRERLKLIDIAREHPHLFNASLTNFFFFREEEKYYGPKEPHISFFKFFEYKYQVDIDGTVAAYRFPYLLAGDSLVFKQNSKYYEHFYKELEPWKHYVPFKRDLSDLVEKIQWAKSNDAEAQIIARTGQKFAQENLMPQDVFCYHAVLFKEWSNRLTEKVEVGGGMEHVAQPAPDKPYMDCNCHRSYKTDKVIGLNTRQEDLNIRDEL</sequence>
<dbReference type="PANTHER" id="PTHR12203">
    <property type="entry name" value="KDEL LYS-ASP-GLU-LEU CONTAINING - RELATED"/>
    <property type="match status" value="1"/>
</dbReference>
<dbReference type="EMBL" id="BLKM01001294">
    <property type="protein sequence ID" value="GFG39943.1"/>
    <property type="molecule type" value="Genomic_DNA"/>
</dbReference>
<dbReference type="GO" id="GO:0005788">
    <property type="term" value="C:endoplasmic reticulum lumen"/>
    <property type="evidence" value="ECO:0007669"/>
    <property type="project" value="UniProtKB-SubCell"/>
</dbReference>
<evidence type="ECO:0000313" key="14">
    <source>
        <dbReference type="EMBL" id="GFG39943.1"/>
    </source>
</evidence>
<evidence type="ECO:0000256" key="12">
    <source>
        <dbReference type="PROSITE-ProRule" id="PRU00087"/>
    </source>
</evidence>
<evidence type="ECO:0000256" key="6">
    <source>
        <dbReference type="ARBA" id="ARBA00022729"/>
    </source>
</evidence>
<comment type="catalytic activity">
    <reaction evidence="10">
        <text>L-seryl-[EGF-like domain protein] + UDP-alpha-D-xylose = 3-O-(beta-D-xylosyl)-L-seryl-[EGF-like domain protein] + UDP + H(+)</text>
        <dbReference type="Rhea" id="RHEA:62016"/>
        <dbReference type="Rhea" id="RHEA-COMP:16010"/>
        <dbReference type="Rhea" id="RHEA-COMP:16011"/>
        <dbReference type="ChEBI" id="CHEBI:15378"/>
        <dbReference type="ChEBI" id="CHEBI:29999"/>
        <dbReference type="ChEBI" id="CHEBI:57632"/>
        <dbReference type="ChEBI" id="CHEBI:58223"/>
        <dbReference type="ChEBI" id="CHEBI:132085"/>
    </reaction>
</comment>
<evidence type="ECO:0000256" key="10">
    <source>
        <dbReference type="ARBA" id="ARBA00047553"/>
    </source>
</evidence>
<keyword evidence="4" id="KW-0328">Glycosyltransferase</keyword>
<dbReference type="AlphaFoldDB" id="A0A6L2Q4Z2"/>
<evidence type="ECO:0000256" key="8">
    <source>
        <dbReference type="ARBA" id="ARBA00023180"/>
    </source>
</evidence>
<evidence type="ECO:0000259" key="13">
    <source>
        <dbReference type="SMART" id="SM00672"/>
    </source>
</evidence>
<dbReference type="InterPro" id="IPR014756">
    <property type="entry name" value="Ig_E-set"/>
</dbReference>
<evidence type="ECO:0000256" key="1">
    <source>
        <dbReference type="ARBA" id="ARBA00004319"/>
    </source>
</evidence>
<comment type="caution">
    <text evidence="14">The sequence shown here is derived from an EMBL/GenBank/DDBJ whole genome shotgun (WGS) entry which is preliminary data.</text>
</comment>
<dbReference type="SUPFAM" id="SSF81296">
    <property type="entry name" value="E set domains"/>
    <property type="match status" value="1"/>
</dbReference>
<evidence type="ECO:0000256" key="9">
    <source>
        <dbReference type="ARBA" id="ARBA00045690"/>
    </source>
</evidence>
<dbReference type="FunFam" id="2.60.40.10:FF:000419">
    <property type="entry name" value="KDEL (Lys-Asp-Glu-Leu) containing 1"/>
    <property type="match status" value="1"/>
</dbReference>
<dbReference type="PANTHER" id="PTHR12203:SF122">
    <property type="entry name" value="GLYCOSYL TRANSFERASE CAP10 DOMAIN-CONTAINING PROTEIN"/>
    <property type="match status" value="1"/>
</dbReference>
<evidence type="ECO:0000256" key="11">
    <source>
        <dbReference type="ARBA" id="ARBA00049246"/>
    </source>
</evidence>
<dbReference type="InterPro" id="IPR001298">
    <property type="entry name" value="Filamin/ABP280_rpt"/>
</dbReference>
<dbReference type="InterPro" id="IPR013783">
    <property type="entry name" value="Ig-like_fold"/>
</dbReference>
<keyword evidence="6" id="KW-0732">Signal</keyword>
<comment type="catalytic activity">
    <reaction evidence="11">
        <text>L-seryl-[EGF-like domain protein] + UDP-alpha-D-glucose = 3-O-(beta-D-glucosyl)-L-seryl-[EGF-like domain protein] + UDP + H(+)</text>
        <dbReference type="Rhea" id="RHEA:58116"/>
        <dbReference type="Rhea" id="RHEA-COMP:14610"/>
        <dbReference type="Rhea" id="RHEA-COMP:16010"/>
        <dbReference type="ChEBI" id="CHEBI:15378"/>
        <dbReference type="ChEBI" id="CHEBI:29999"/>
        <dbReference type="ChEBI" id="CHEBI:58223"/>
        <dbReference type="ChEBI" id="CHEBI:58885"/>
        <dbReference type="ChEBI" id="CHEBI:140576"/>
    </reaction>
</comment>
<dbReference type="Pfam" id="PF00630">
    <property type="entry name" value="Filamin"/>
    <property type="match status" value="1"/>
</dbReference>
<reference evidence="15" key="1">
    <citation type="submission" date="2020-01" db="EMBL/GenBank/DDBJ databases">
        <title>Draft genome sequence of the Termite Coptotermes fromosanus.</title>
        <authorList>
            <person name="Itakura S."/>
            <person name="Yosikawa Y."/>
            <person name="Umezawa K."/>
        </authorList>
    </citation>
    <scope>NUCLEOTIDE SEQUENCE [LARGE SCALE GENOMIC DNA]</scope>
</reference>
<accession>A0A6L2Q4Z2</accession>
<dbReference type="InterPro" id="IPR051091">
    <property type="entry name" value="O-Glucosyltr/Glycosyltrsf_90"/>
</dbReference>
<organism evidence="14 15">
    <name type="scientific">Coptotermes formosanus</name>
    <name type="common">Formosan subterranean termite</name>
    <dbReference type="NCBI Taxonomy" id="36987"/>
    <lineage>
        <taxon>Eukaryota</taxon>
        <taxon>Metazoa</taxon>
        <taxon>Ecdysozoa</taxon>
        <taxon>Arthropoda</taxon>
        <taxon>Hexapoda</taxon>
        <taxon>Insecta</taxon>
        <taxon>Pterygota</taxon>
        <taxon>Neoptera</taxon>
        <taxon>Polyneoptera</taxon>
        <taxon>Dictyoptera</taxon>
        <taxon>Blattodea</taxon>
        <taxon>Blattoidea</taxon>
        <taxon>Termitoidae</taxon>
        <taxon>Rhinotermitidae</taxon>
        <taxon>Coptotermes</taxon>
    </lineage>
</organism>
<dbReference type="InterPro" id="IPR017868">
    <property type="entry name" value="Filamin/ABP280_repeat-like"/>
</dbReference>
<comment type="similarity">
    <text evidence="3">Belongs to the KDELC family.</text>
</comment>
<dbReference type="PROSITE" id="PS50194">
    <property type="entry name" value="FILAMIN_REPEAT"/>
    <property type="match status" value="1"/>
</dbReference>
<dbReference type="InterPro" id="IPR006598">
    <property type="entry name" value="CAP10"/>
</dbReference>
<evidence type="ECO:0000313" key="15">
    <source>
        <dbReference type="Proteomes" id="UP000502823"/>
    </source>
</evidence>
<protein>
    <recommendedName>
        <fullName evidence="13">Glycosyl transferase CAP10 domain-containing protein</fullName>
    </recommendedName>
</protein>
<evidence type="ECO:0000256" key="4">
    <source>
        <dbReference type="ARBA" id="ARBA00022676"/>
    </source>
</evidence>
<evidence type="ECO:0000256" key="2">
    <source>
        <dbReference type="ARBA" id="ARBA00004922"/>
    </source>
</evidence>
<comment type="function">
    <text evidence="9">Protein O-glucosyltransferase. Catalyzes the reaction that attaches glucose through an O-glycosidic linkage to a conserved serine residue found in the consensus sequence C-X-S-X-[PA]-C in epidermal growth factor-like repeats. Regulates Notch signaling by glucosylating Notch in the ER, glucosylation is required for the correct folding and cleavage of Notch.</text>
</comment>
<dbReference type="InParanoid" id="A0A6L2Q4Z2"/>
<proteinExistence type="inferred from homology"/>